<reference evidence="4 5" key="1">
    <citation type="journal article" date="2018" name="BMC Genomics">
        <title>Genomic comparison of Trypanosoma conorhini and Trypanosoma rangeli to Trypanosoma cruzi strains of high and low virulence.</title>
        <authorList>
            <person name="Bradwell K.R."/>
            <person name="Koparde V.N."/>
            <person name="Matveyev A.V."/>
            <person name="Serrano M.G."/>
            <person name="Alves J.M."/>
            <person name="Parikh H."/>
            <person name="Huang B."/>
            <person name="Lee V."/>
            <person name="Espinosa-Alvarez O."/>
            <person name="Ortiz P.A."/>
            <person name="Costa-Martins A.G."/>
            <person name="Teixeira M.M."/>
            <person name="Buck G.A."/>
        </authorList>
    </citation>
    <scope>NUCLEOTIDE SEQUENCE [LARGE SCALE GENOMIC DNA]</scope>
    <source>
        <strain evidence="4 5">025E</strain>
    </source>
</reference>
<dbReference type="Gene3D" id="3.80.10.10">
    <property type="entry name" value="Ribonuclease Inhibitor"/>
    <property type="match status" value="2"/>
</dbReference>
<dbReference type="RefSeq" id="XP_029232228.1">
    <property type="nucleotide sequence ID" value="XM_029367646.1"/>
</dbReference>
<proteinExistence type="predicted"/>
<organism evidence="4 5">
    <name type="scientific">Trypanosoma conorhini</name>
    <dbReference type="NCBI Taxonomy" id="83891"/>
    <lineage>
        <taxon>Eukaryota</taxon>
        <taxon>Discoba</taxon>
        <taxon>Euglenozoa</taxon>
        <taxon>Kinetoplastea</taxon>
        <taxon>Metakinetoplastina</taxon>
        <taxon>Trypanosomatida</taxon>
        <taxon>Trypanosomatidae</taxon>
        <taxon>Trypanosoma</taxon>
    </lineage>
</organism>
<dbReference type="SUPFAM" id="SSF52047">
    <property type="entry name" value="RNI-like"/>
    <property type="match status" value="1"/>
</dbReference>
<feature type="signal peptide" evidence="3">
    <location>
        <begin position="1"/>
        <end position="23"/>
    </location>
</feature>
<gene>
    <name evidence="4" type="ORF">Tco025E_00706</name>
</gene>
<feature type="region of interest" description="Disordered" evidence="2">
    <location>
        <begin position="474"/>
        <end position="502"/>
    </location>
</feature>
<evidence type="ECO:0000256" key="3">
    <source>
        <dbReference type="SAM" id="SignalP"/>
    </source>
</evidence>
<dbReference type="AlphaFoldDB" id="A0A422QAL6"/>
<sequence length="591" mass="64046">MKNRLRRLLRCCLFASCAEDCESAEDDAIVLKNRLLEAKYLAYLFQCCTPQEPVIPPPMWRKCYGKWVSLGPKGAEALSELLMNQLNGKIAVDGARRTLTLDLHKLRIGDDGVRAFAPFIARESRLVALVLSGNGITDEGVNVLLEALRVSSPPMRRLSLIDNFLSAGGVRSVCKFFATSSLPLTELAVGRGVEAKGACQSLVHDKVTQTMNADSIELLLSSRGNTLLSFTYGGFKAKDFSAEELLFILRMALCKTKLRHLALHDCYSTIPCSSTGGESPHSLAAPLRLAAEALCSPTAQLQSLHLQIPLSEEAVTALAVGISGATVLTKLNLRGCNMSAESLCIIGKALANNRTLLSLDLSHQSEAVTHPLCAHHWMRRLRTGEVSSNGLRSRRPLLPIFEALHCNRTLQELIVLGVDVDNSDVEELCACVERSGNRAIRRVQHTGVSSQTLAIKLEGLLGYNRSQSRNDALAGEGTIKYRDPTELKPSSKDKFAQRKPEAQPELKATACARLTSICRKPAPPCVSSSSQIRDNVKNGNNRIENKNSCVLTPMGTIAAVAVSSSFSDSNVALAAPLSEIYSPCGSGRRTK</sequence>
<dbReference type="PANTHER" id="PTHR24111">
    <property type="entry name" value="LEUCINE-RICH REPEAT-CONTAINING PROTEIN 34"/>
    <property type="match status" value="1"/>
</dbReference>
<evidence type="ECO:0000313" key="4">
    <source>
        <dbReference type="EMBL" id="RNF27022.1"/>
    </source>
</evidence>
<feature type="compositionally biased region" description="Basic and acidic residues" evidence="2">
    <location>
        <begin position="479"/>
        <end position="502"/>
    </location>
</feature>
<dbReference type="InterPro" id="IPR032675">
    <property type="entry name" value="LRR_dom_sf"/>
</dbReference>
<keyword evidence="3" id="KW-0732">Signal</keyword>
<accession>A0A422QAL6</accession>
<dbReference type="GeneID" id="40314317"/>
<comment type="caution">
    <text evidence="4">The sequence shown here is derived from an EMBL/GenBank/DDBJ whole genome shotgun (WGS) entry which is preliminary data.</text>
</comment>
<dbReference type="EMBL" id="MKKU01000019">
    <property type="protein sequence ID" value="RNF27022.1"/>
    <property type="molecule type" value="Genomic_DNA"/>
</dbReference>
<dbReference type="OrthoDB" id="120976at2759"/>
<keyword evidence="5" id="KW-1185">Reference proteome</keyword>
<protein>
    <recommendedName>
        <fullName evidence="6">Leucine-rich repeat protein (LRRP)</fullName>
    </recommendedName>
</protein>
<evidence type="ECO:0000313" key="5">
    <source>
        <dbReference type="Proteomes" id="UP000284403"/>
    </source>
</evidence>
<dbReference type="SMART" id="SM00368">
    <property type="entry name" value="LRR_RI"/>
    <property type="match status" value="5"/>
</dbReference>
<name>A0A422QAL6_9TRYP</name>
<evidence type="ECO:0008006" key="6">
    <source>
        <dbReference type="Google" id="ProtNLM"/>
    </source>
</evidence>
<evidence type="ECO:0000256" key="2">
    <source>
        <dbReference type="SAM" id="MobiDB-lite"/>
    </source>
</evidence>
<feature type="chain" id="PRO_5019523245" description="Leucine-rich repeat protein (LRRP)" evidence="3">
    <location>
        <begin position="24"/>
        <end position="591"/>
    </location>
</feature>
<dbReference type="Proteomes" id="UP000284403">
    <property type="component" value="Unassembled WGS sequence"/>
</dbReference>
<dbReference type="PANTHER" id="PTHR24111:SF3">
    <property type="entry name" value="LEUCINE-RICH REPEAT-CONTAINING PROTEIN 73"/>
    <property type="match status" value="1"/>
</dbReference>
<evidence type="ECO:0000256" key="1">
    <source>
        <dbReference type="ARBA" id="ARBA00022737"/>
    </source>
</evidence>
<dbReference type="InterPro" id="IPR052201">
    <property type="entry name" value="LRR-containing_regulator"/>
</dbReference>
<keyword evidence="1" id="KW-0677">Repeat</keyword>